<name>A0A1I2G9R9_9BACT</name>
<protein>
    <submittedName>
        <fullName evidence="1">Uncharacterized protein</fullName>
    </submittedName>
</protein>
<organism evidence="1 2">
    <name type="scientific">Nannocystis exedens</name>
    <dbReference type="NCBI Taxonomy" id="54"/>
    <lineage>
        <taxon>Bacteria</taxon>
        <taxon>Pseudomonadati</taxon>
        <taxon>Myxococcota</taxon>
        <taxon>Polyangia</taxon>
        <taxon>Nannocystales</taxon>
        <taxon>Nannocystaceae</taxon>
        <taxon>Nannocystis</taxon>
    </lineage>
</organism>
<keyword evidence="2" id="KW-1185">Reference proteome</keyword>
<dbReference type="AlphaFoldDB" id="A0A1I2G9R9"/>
<gene>
    <name evidence="1" type="ORF">SAMN02745121_07118</name>
</gene>
<accession>A0A1I2G9R9</accession>
<evidence type="ECO:0000313" key="2">
    <source>
        <dbReference type="Proteomes" id="UP000199400"/>
    </source>
</evidence>
<dbReference type="STRING" id="54.SAMN02745121_07118"/>
<sequence length="198" mass="20749">MSGGEREIARERVARRRNRHGLAGMWKRTGLSRHVVWSMLFGAALAACEPARAPEVRGVRGKRELFGDPALVPTRAGERAREELALSDAVVAALRALGAEGLAVEVRLPRADDPGAVVVTGLGPPGWDEPAAAALVGELCGPWSAGRVRVAWRGAAPSRPEGGPGDLPLLFALVGLGAAGGVTVDRALRRRARSPLRG</sequence>
<reference evidence="2" key="1">
    <citation type="submission" date="2016-10" db="EMBL/GenBank/DDBJ databases">
        <authorList>
            <person name="Varghese N."/>
            <person name="Submissions S."/>
        </authorList>
    </citation>
    <scope>NUCLEOTIDE SEQUENCE [LARGE SCALE GENOMIC DNA]</scope>
    <source>
        <strain evidence="2">ATCC 25963</strain>
    </source>
</reference>
<evidence type="ECO:0000313" key="1">
    <source>
        <dbReference type="EMBL" id="SFF13923.1"/>
    </source>
</evidence>
<dbReference type="Proteomes" id="UP000199400">
    <property type="component" value="Unassembled WGS sequence"/>
</dbReference>
<dbReference type="EMBL" id="FOMX01000031">
    <property type="protein sequence ID" value="SFF13923.1"/>
    <property type="molecule type" value="Genomic_DNA"/>
</dbReference>
<proteinExistence type="predicted"/>